<gene>
    <name evidence="1" type="ORF">ACJIZ3_000019</name>
</gene>
<organism evidence="1 2">
    <name type="scientific">Penstemon smallii</name>
    <dbReference type="NCBI Taxonomy" id="265156"/>
    <lineage>
        <taxon>Eukaryota</taxon>
        <taxon>Viridiplantae</taxon>
        <taxon>Streptophyta</taxon>
        <taxon>Embryophyta</taxon>
        <taxon>Tracheophyta</taxon>
        <taxon>Spermatophyta</taxon>
        <taxon>Magnoliopsida</taxon>
        <taxon>eudicotyledons</taxon>
        <taxon>Gunneridae</taxon>
        <taxon>Pentapetalae</taxon>
        <taxon>asterids</taxon>
        <taxon>lamiids</taxon>
        <taxon>Lamiales</taxon>
        <taxon>Plantaginaceae</taxon>
        <taxon>Cheloneae</taxon>
        <taxon>Penstemon</taxon>
    </lineage>
</organism>
<name>A0ABD3RS93_9LAMI</name>
<evidence type="ECO:0000313" key="1">
    <source>
        <dbReference type="EMBL" id="KAL3810495.1"/>
    </source>
</evidence>
<protein>
    <submittedName>
        <fullName evidence="1">Uncharacterized protein</fullName>
    </submittedName>
</protein>
<dbReference type="EMBL" id="JBJXBP010000018">
    <property type="protein sequence ID" value="KAL3810495.1"/>
    <property type="molecule type" value="Genomic_DNA"/>
</dbReference>
<reference evidence="1 2" key="1">
    <citation type="submission" date="2024-12" db="EMBL/GenBank/DDBJ databases">
        <title>The unique morphological basis and parallel evolutionary history of personate flowers in Penstemon.</title>
        <authorList>
            <person name="Depatie T.H."/>
            <person name="Wessinger C.A."/>
        </authorList>
    </citation>
    <scope>NUCLEOTIDE SEQUENCE [LARGE SCALE GENOMIC DNA]</scope>
    <source>
        <strain evidence="1">WTNN_2</strain>
        <tissue evidence="1">Leaf</tissue>
    </source>
</reference>
<dbReference type="AlphaFoldDB" id="A0ABD3RS93"/>
<keyword evidence="2" id="KW-1185">Reference proteome</keyword>
<proteinExistence type="predicted"/>
<comment type="caution">
    <text evidence="1">The sequence shown here is derived from an EMBL/GenBank/DDBJ whole genome shotgun (WGS) entry which is preliminary data.</text>
</comment>
<sequence length="23" mass="2715">MIRGTKSDIYPSFLYIIRVSKLN</sequence>
<dbReference type="Proteomes" id="UP001634393">
    <property type="component" value="Unassembled WGS sequence"/>
</dbReference>
<evidence type="ECO:0000313" key="2">
    <source>
        <dbReference type="Proteomes" id="UP001634393"/>
    </source>
</evidence>
<accession>A0ABD3RS93</accession>